<dbReference type="GO" id="GO:0006310">
    <property type="term" value="P:DNA recombination"/>
    <property type="evidence" value="ECO:0007669"/>
    <property type="project" value="UniProtKB-KW"/>
</dbReference>
<dbReference type="GO" id="GO:0003677">
    <property type="term" value="F:DNA binding"/>
    <property type="evidence" value="ECO:0007669"/>
    <property type="project" value="UniProtKB-KW"/>
</dbReference>
<dbReference type="STRING" id="1423751.FC38_GL001736"/>
<proteinExistence type="inferred from homology"/>
<evidence type="ECO:0000256" key="3">
    <source>
        <dbReference type="ARBA" id="ARBA00023172"/>
    </source>
</evidence>
<keyword evidence="3" id="KW-0233">DNA recombination</keyword>
<dbReference type="Gene3D" id="1.10.443.10">
    <property type="entry name" value="Intergrase catalytic core"/>
    <property type="match status" value="1"/>
</dbReference>
<dbReference type="AlphaFoldDB" id="I7K0K5"/>
<evidence type="ECO:0000313" key="8">
    <source>
        <dbReference type="Proteomes" id="UP000051521"/>
    </source>
</evidence>
<name>I7K0K5_9LACO</name>
<dbReference type="GO" id="GO:0015074">
    <property type="term" value="P:DNA integration"/>
    <property type="evidence" value="ECO:0007669"/>
    <property type="project" value="InterPro"/>
</dbReference>
<dbReference type="EMBL" id="CAKC01000042">
    <property type="protein sequence ID" value="CCI86920.1"/>
    <property type="molecule type" value="Genomic_DNA"/>
</dbReference>
<organism evidence="5 7">
    <name type="scientific">Lactobacillus gigeriorum DSM 23908 = CRBIP 24.85</name>
    <dbReference type="NCBI Taxonomy" id="1423751"/>
    <lineage>
        <taxon>Bacteria</taxon>
        <taxon>Bacillati</taxon>
        <taxon>Bacillota</taxon>
        <taxon>Bacilli</taxon>
        <taxon>Lactobacillales</taxon>
        <taxon>Lactobacillaceae</taxon>
        <taxon>Lactobacillus</taxon>
    </lineage>
</organism>
<dbReference type="PROSITE" id="PS51898">
    <property type="entry name" value="TYR_RECOMBINASE"/>
    <property type="match status" value="1"/>
</dbReference>
<evidence type="ECO:0000313" key="5">
    <source>
        <dbReference type="EMBL" id="CCI86920.1"/>
    </source>
</evidence>
<keyword evidence="2" id="KW-0238">DNA-binding</keyword>
<dbReference type="PANTHER" id="PTHR30349:SF64">
    <property type="entry name" value="PROPHAGE INTEGRASE INTD-RELATED"/>
    <property type="match status" value="1"/>
</dbReference>
<dbReference type="Proteomes" id="UP000009326">
    <property type="component" value="Unassembled WGS sequence"/>
</dbReference>
<evidence type="ECO:0000256" key="2">
    <source>
        <dbReference type="ARBA" id="ARBA00023125"/>
    </source>
</evidence>
<dbReference type="OrthoDB" id="9803188at2"/>
<dbReference type="InterPro" id="IPR013762">
    <property type="entry name" value="Integrase-like_cat_sf"/>
</dbReference>
<reference evidence="6 8" key="2">
    <citation type="journal article" date="2015" name="Genome Announc.">
        <title>Expanding the biotechnology potential of lactobacilli through comparative genomics of 213 strains and associated genera.</title>
        <authorList>
            <person name="Sun Z."/>
            <person name="Harris H.M."/>
            <person name="McCann A."/>
            <person name="Guo C."/>
            <person name="Argimon S."/>
            <person name="Zhang W."/>
            <person name="Yang X."/>
            <person name="Jeffery I.B."/>
            <person name="Cooney J.C."/>
            <person name="Kagawa T.F."/>
            <person name="Liu W."/>
            <person name="Song Y."/>
            <person name="Salvetti E."/>
            <person name="Wrobel A."/>
            <person name="Rasinkangas P."/>
            <person name="Parkhill J."/>
            <person name="Rea M.C."/>
            <person name="O'Sullivan O."/>
            <person name="Ritari J."/>
            <person name="Douillard F.P."/>
            <person name="Paul Ross R."/>
            <person name="Yang R."/>
            <person name="Briner A.E."/>
            <person name="Felis G.E."/>
            <person name="de Vos W.M."/>
            <person name="Barrangou R."/>
            <person name="Klaenhammer T.R."/>
            <person name="Caufield P.W."/>
            <person name="Cui Y."/>
            <person name="Zhang H."/>
            <person name="O'Toole P.W."/>
        </authorList>
    </citation>
    <scope>NUCLEOTIDE SEQUENCE [LARGE SCALE GENOMIC DNA]</scope>
    <source>
        <strain evidence="6 8">DSM 23908</strain>
    </source>
</reference>
<dbReference type="CDD" id="cd01189">
    <property type="entry name" value="INT_ICEBs1_C_like"/>
    <property type="match status" value="1"/>
</dbReference>
<sequence>MARKKYSTKLFYKYYLDWIHLYKENAVRPITLKKYFLVQKQIKELAPDLHMNELSRQNYQRIINKYAQNHEKATVLDFHHHLKACIFDAVDDGAMESDPTRRIIIKGCKPKPKKSKFLSFYDLQRLLHYLDLGNDINWDWFILLIAKTGLRYAEALALTPEDFDFEKQQIIVNKSWDYKSKVGHFQPTKNPSSKRKVTVDWQLMQQFKTMMQDIDDKDLIFVRKGQSVYNSLVNTRLNKYCDKLEIPRISIHGLRHTHASLLLYEGVSIASVAKRLGHSNTTTTQETYIHIIQELENKDSDKIMQHLSKLI</sequence>
<reference evidence="5 7" key="1">
    <citation type="submission" date="2012-06" db="EMBL/GenBank/DDBJ databases">
        <title>Draft genome sequence of Lactobacillus gigeriorum CRBIP 24.85T, isolated from chicken crop.</title>
        <authorList>
            <person name="Cousin S."/>
            <person name="Ma L."/>
            <person name="Creno S."/>
            <person name="Clermont D."/>
            <person name="Loux V."/>
            <person name="Bizet C."/>
            <person name="Bouchier C."/>
        </authorList>
    </citation>
    <scope>NUCLEOTIDE SEQUENCE [LARGE SCALE GENOMIC DNA]</scope>
    <source>
        <strain evidence="7">CRBIP 24.85T</strain>
        <strain evidence="5">Type strain: CRBIP 24.85</strain>
    </source>
</reference>
<dbReference type="PANTHER" id="PTHR30349">
    <property type="entry name" value="PHAGE INTEGRASE-RELATED"/>
    <property type="match status" value="1"/>
</dbReference>
<feature type="domain" description="Tyr recombinase" evidence="4">
    <location>
        <begin position="113"/>
        <end position="302"/>
    </location>
</feature>
<dbReference type="EMBL" id="AYZO01000070">
    <property type="protein sequence ID" value="KRN08770.1"/>
    <property type="molecule type" value="Genomic_DNA"/>
</dbReference>
<dbReference type="Proteomes" id="UP000051521">
    <property type="component" value="Unassembled WGS sequence"/>
</dbReference>
<dbReference type="InterPro" id="IPR011010">
    <property type="entry name" value="DNA_brk_join_enz"/>
</dbReference>
<gene>
    <name evidence="5" type="ORF">BN52_00090</name>
    <name evidence="6" type="ORF">FC38_GL001736</name>
</gene>
<dbReference type="InterPro" id="IPR002104">
    <property type="entry name" value="Integrase_catalytic"/>
</dbReference>
<comment type="similarity">
    <text evidence="1">Belongs to the 'phage' integrase family.</text>
</comment>
<dbReference type="Pfam" id="PF00589">
    <property type="entry name" value="Phage_integrase"/>
    <property type="match status" value="1"/>
</dbReference>
<evidence type="ECO:0000313" key="6">
    <source>
        <dbReference type="EMBL" id="KRN08770.1"/>
    </source>
</evidence>
<protein>
    <submittedName>
        <fullName evidence="6">Integrase</fullName>
    </submittedName>
    <submittedName>
        <fullName evidence="5">Tyrosine recombinase XerC</fullName>
    </submittedName>
</protein>
<evidence type="ECO:0000259" key="4">
    <source>
        <dbReference type="PROSITE" id="PS51898"/>
    </source>
</evidence>
<dbReference type="InterPro" id="IPR050090">
    <property type="entry name" value="Tyrosine_recombinase_XerCD"/>
</dbReference>
<dbReference type="InterPro" id="IPR010998">
    <property type="entry name" value="Integrase_recombinase_N"/>
</dbReference>
<dbReference type="PATRIC" id="fig|1423751.3.peg.1795"/>
<accession>I7K0K5</accession>
<dbReference type="RefSeq" id="WP_008473002.1">
    <property type="nucleotide sequence ID" value="NZ_AYZO01000070.1"/>
</dbReference>
<evidence type="ECO:0000256" key="1">
    <source>
        <dbReference type="ARBA" id="ARBA00008857"/>
    </source>
</evidence>
<evidence type="ECO:0000313" key="7">
    <source>
        <dbReference type="Proteomes" id="UP000009326"/>
    </source>
</evidence>
<keyword evidence="8" id="KW-1185">Reference proteome</keyword>
<dbReference type="SUPFAM" id="SSF56349">
    <property type="entry name" value="DNA breaking-rejoining enzymes"/>
    <property type="match status" value="1"/>
</dbReference>
<dbReference type="Gene3D" id="1.10.150.130">
    <property type="match status" value="1"/>
</dbReference>
<comment type="caution">
    <text evidence="5">The sequence shown here is derived from an EMBL/GenBank/DDBJ whole genome shotgun (WGS) entry which is preliminary data.</text>
</comment>